<dbReference type="KEGG" id="ete:ETEE_3947"/>
<sequence>MSATESLIPEMKVFSRGSINQSFIRHRTAGGKSLASTVGQPSHRLTGMNNYFPKGLNSNSSSGTIITVTNKIAHNF</sequence>
<organism evidence="1 2">
    <name type="scientific">Edwardsiella anguillarum ET080813</name>
    <dbReference type="NCBI Taxonomy" id="667120"/>
    <lineage>
        <taxon>Bacteria</taxon>
        <taxon>Pseudomonadati</taxon>
        <taxon>Pseudomonadota</taxon>
        <taxon>Gammaproteobacteria</taxon>
        <taxon>Enterobacterales</taxon>
        <taxon>Hafniaceae</taxon>
        <taxon>Edwardsiella</taxon>
    </lineage>
</organism>
<proteinExistence type="predicted"/>
<protein>
    <submittedName>
        <fullName evidence="1">Uncharacterized protein</fullName>
    </submittedName>
</protein>
<name>A0A076LQU0_9GAMM</name>
<evidence type="ECO:0000313" key="2">
    <source>
        <dbReference type="Proteomes" id="UP000028681"/>
    </source>
</evidence>
<accession>A0A076LQU0</accession>
<dbReference type="HOGENOM" id="CLU_2648742_0_0_6"/>
<evidence type="ECO:0000313" key="1">
    <source>
        <dbReference type="EMBL" id="AIJ10356.1"/>
    </source>
</evidence>
<reference evidence="1 2" key="1">
    <citation type="journal article" date="2012" name="PLoS ONE">
        <title>Edwardsiella comparative phylogenomics reveal the new intra/inter-species taxonomic relationships, virulence evolution and niche adaptation mechanisms.</title>
        <authorList>
            <person name="Yang M."/>
            <person name="Lv Y."/>
            <person name="Xiao J."/>
            <person name="Wu H."/>
            <person name="Zheng H."/>
            <person name="Liu Q."/>
            <person name="Zhang Y."/>
            <person name="Wang Q."/>
        </authorList>
    </citation>
    <scope>NUCLEOTIDE SEQUENCE [LARGE SCALE GENOMIC DNA]</scope>
    <source>
        <strain evidence="2">080813</strain>
    </source>
</reference>
<gene>
    <name evidence="1" type="ORF">ETEE_3947</name>
</gene>
<dbReference type="Proteomes" id="UP000028681">
    <property type="component" value="Chromosome"/>
</dbReference>
<dbReference type="AlphaFoldDB" id="A0A076LQU0"/>
<dbReference type="EMBL" id="CP006664">
    <property type="protein sequence ID" value="AIJ10356.1"/>
    <property type="molecule type" value="Genomic_DNA"/>
</dbReference>